<protein>
    <submittedName>
        <fullName evidence="2">Uncharacterized protein</fullName>
    </submittedName>
</protein>
<sequence>MTHKPRPELARRPEPASGTAHSWEIWVRSARVKIQAMTTFSSGLGPQPWIHASFSFRGAGSTTHRDTTCRRKQRKDRDDAHKASEETAGDQEYAFRVSEGSAVTLRWELQ</sequence>
<feature type="compositionally biased region" description="Basic and acidic residues" evidence="1">
    <location>
        <begin position="1"/>
        <end position="14"/>
    </location>
</feature>
<keyword evidence="3" id="KW-1185">Reference proteome</keyword>
<evidence type="ECO:0000313" key="3">
    <source>
        <dbReference type="Proteomes" id="UP001497482"/>
    </source>
</evidence>
<accession>A0AAV2KDE5</accession>
<dbReference type="Proteomes" id="UP001497482">
    <property type="component" value="Chromosome 17"/>
</dbReference>
<gene>
    <name evidence="2" type="ORF">KC01_LOCUS16860</name>
</gene>
<feature type="compositionally biased region" description="Basic and acidic residues" evidence="1">
    <location>
        <begin position="63"/>
        <end position="85"/>
    </location>
</feature>
<proteinExistence type="predicted"/>
<dbReference type="EMBL" id="OZ035839">
    <property type="protein sequence ID" value="CAL1586878.1"/>
    <property type="molecule type" value="Genomic_DNA"/>
</dbReference>
<feature type="region of interest" description="Disordered" evidence="1">
    <location>
        <begin position="55"/>
        <end position="91"/>
    </location>
</feature>
<organism evidence="2 3">
    <name type="scientific">Knipowitschia caucasica</name>
    <name type="common">Caucasian dwarf goby</name>
    <name type="synonym">Pomatoschistus caucasicus</name>
    <dbReference type="NCBI Taxonomy" id="637954"/>
    <lineage>
        <taxon>Eukaryota</taxon>
        <taxon>Metazoa</taxon>
        <taxon>Chordata</taxon>
        <taxon>Craniata</taxon>
        <taxon>Vertebrata</taxon>
        <taxon>Euteleostomi</taxon>
        <taxon>Actinopterygii</taxon>
        <taxon>Neopterygii</taxon>
        <taxon>Teleostei</taxon>
        <taxon>Neoteleostei</taxon>
        <taxon>Acanthomorphata</taxon>
        <taxon>Gobiaria</taxon>
        <taxon>Gobiiformes</taxon>
        <taxon>Gobioidei</taxon>
        <taxon>Gobiidae</taxon>
        <taxon>Gobiinae</taxon>
        <taxon>Knipowitschia</taxon>
    </lineage>
</organism>
<reference evidence="2 3" key="1">
    <citation type="submission" date="2024-04" db="EMBL/GenBank/DDBJ databases">
        <authorList>
            <person name="Waldvogel A.-M."/>
            <person name="Schoenle A."/>
        </authorList>
    </citation>
    <scope>NUCLEOTIDE SEQUENCE [LARGE SCALE GENOMIC DNA]</scope>
</reference>
<evidence type="ECO:0000313" key="2">
    <source>
        <dbReference type="EMBL" id="CAL1586878.1"/>
    </source>
</evidence>
<name>A0AAV2KDE5_KNICA</name>
<dbReference type="AlphaFoldDB" id="A0AAV2KDE5"/>
<feature type="region of interest" description="Disordered" evidence="1">
    <location>
        <begin position="1"/>
        <end position="20"/>
    </location>
</feature>
<evidence type="ECO:0000256" key="1">
    <source>
        <dbReference type="SAM" id="MobiDB-lite"/>
    </source>
</evidence>